<dbReference type="FunFam" id="3.40.50.300:FF:000230">
    <property type="entry name" value="Lipoprotein-releasing system ATP-binding protein LolD"/>
    <property type="match status" value="1"/>
</dbReference>
<keyword evidence="7 8" id="KW-0472">Membrane</keyword>
<dbReference type="Gene3D" id="3.40.50.300">
    <property type="entry name" value="P-loop containing nucleotide triphosphate hydrolases"/>
    <property type="match status" value="1"/>
</dbReference>
<keyword evidence="1 8" id="KW-0813">Transport</keyword>
<evidence type="ECO:0000313" key="10">
    <source>
        <dbReference type="EMBL" id="SMA49208.1"/>
    </source>
</evidence>
<gene>
    <name evidence="8 10" type="primary">lolD</name>
    <name evidence="10" type="ORF">EHSB41UT_03112</name>
</gene>
<dbReference type="GO" id="GO:0005524">
    <property type="term" value="F:ATP binding"/>
    <property type="evidence" value="ECO:0007669"/>
    <property type="project" value="UniProtKB-UniRule"/>
</dbReference>
<dbReference type="RefSeq" id="WP_087111498.1">
    <property type="nucleotide sequence ID" value="NZ_CBCSCN010000007.1"/>
</dbReference>
<dbReference type="AlphaFoldDB" id="A0A1X7APK1"/>
<dbReference type="InterPro" id="IPR017871">
    <property type="entry name" value="ABC_transporter-like_CS"/>
</dbReference>
<feature type="domain" description="ABC transporter" evidence="9">
    <location>
        <begin position="17"/>
        <end position="238"/>
    </location>
</feature>
<evidence type="ECO:0000256" key="2">
    <source>
        <dbReference type="ARBA" id="ARBA00022475"/>
    </source>
</evidence>
<dbReference type="InterPro" id="IPR015854">
    <property type="entry name" value="ABC_transpr_LolD-like"/>
</dbReference>
<dbReference type="EC" id="7.6.2.-" evidence="8"/>
<comment type="subunit">
    <text evidence="8">The complex is composed of two ATP-binding proteins (LolD) and two transmembrane proteins (LolC and LolE).</text>
</comment>
<dbReference type="InterPro" id="IPR011924">
    <property type="entry name" value="LolD_lipo_ATP-bd"/>
</dbReference>
<dbReference type="GO" id="GO:0089705">
    <property type="term" value="P:protein localization to outer membrane"/>
    <property type="evidence" value="ECO:0007669"/>
    <property type="project" value="TreeGrafter"/>
</dbReference>
<dbReference type="NCBIfam" id="TIGR02211">
    <property type="entry name" value="LolD_lipo_ex"/>
    <property type="match status" value="1"/>
</dbReference>
<evidence type="ECO:0000259" key="9">
    <source>
        <dbReference type="PROSITE" id="PS50893"/>
    </source>
</evidence>
<keyword evidence="6 8" id="KW-1278">Translocase</keyword>
<dbReference type="PANTHER" id="PTHR24220:SF689">
    <property type="entry name" value="LIPOPROTEIN-RELEASING SYSTEM ATP-BINDING PROTEIN LOLD"/>
    <property type="match status" value="1"/>
</dbReference>
<evidence type="ECO:0000256" key="5">
    <source>
        <dbReference type="ARBA" id="ARBA00022840"/>
    </source>
</evidence>
<evidence type="ECO:0000256" key="7">
    <source>
        <dbReference type="ARBA" id="ARBA00023136"/>
    </source>
</evidence>
<dbReference type="InterPro" id="IPR027417">
    <property type="entry name" value="P-loop_NTPase"/>
</dbReference>
<evidence type="ECO:0000256" key="3">
    <source>
        <dbReference type="ARBA" id="ARBA00022519"/>
    </source>
</evidence>
<accession>A0A1X7APK1</accession>
<proteinExistence type="inferred from homology"/>
<keyword evidence="3 8" id="KW-0997">Cell inner membrane</keyword>
<dbReference type="Proteomes" id="UP000196573">
    <property type="component" value="Unassembled WGS sequence"/>
</dbReference>
<dbReference type="Pfam" id="PF00005">
    <property type="entry name" value="ABC_tran"/>
    <property type="match status" value="1"/>
</dbReference>
<dbReference type="SUPFAM" id="SSF52540">
    <property type="entry name" value="P-loop containing nucleoside triphosphate hydrolases"/>
    <property type="match status" value="1"/>
</dbReference>
<dbReference type="CDD" id="cd03255">
    <property type="entry name" value="ABC_MJ0796_LolCDE_FtsE"/>
    <property type="match status" value="1"/>
</dbReference>
<keyword evidence="10" id="KW-0449">Lipoprotein</keyword>
<dbReference type="InterPro" id="IPR017911">
    <property type="entry name" value="MacB-like_ATP-bd"/>
</dbReference>
<keyword evidence="11" id="KW-1185">Reference proteome</keyword>
<dbReference type="GO" id="GO:0016887">
    <property type="term" value="F:ATP hydrolysis activity"/>
    <property type="evidence" value="ECO:0007669"/>
    <property type="project" value="InterPro"/>
</dbReference>
<keyword evidence="10" id="KW-0378">Hydrolase</keyword>
<evidence type="ECO:0000313" key="11">
    <source>
        <dbReference type="Proteomes" id="UP000196573"/>
    </source>
</evidence>
<dbReference type="PROSITE" id="PS50893">
    <property type="entry name" value="ABC_TRANSPORTER_2"/>
    <property type="match status" value="1"/>
</dbReference>
<keyword evidence="4 8" id="KW-0547">Nucleotide-binding</keyword>
<name>A0A1X7APK1_9GAMM</name>
<dbReference type="GO" id="GO:0044874">
    <property type="term" value="P:lipoprotein localization to outer membrane"/>
    <property type="evidence" value="ECO:0007669"/>
    <property type="project" value="TreeGrafter"/>
</dbReference>
<sequence length="238" mass="25963">MSEHCLNDPGLNDDVVLACRDLVKSYEEGPEKLVVLNGVNVEIRKGERVAIVGSSGSGKTTLLNMLAGLDTVSSGVVSICGTDMATLSDSQRGDLRNQSLGFVYQFHHLLPEFTALENAAMPLLLRKSCSVSEARKKAEEILVLVGLEHRLSHKPGELSGGERQRVAIARALVAQPSLVLMDEPTGNLDNHTAERIHQLMLDLAEKVDTAFVVVTHDPELARRMNRVLHLTEGQLVEE</sequence>
<dbReference type="PROSITE" id="PS00211">
    <property type="entry name" value="ABC_TRANSPORTER_1"/>
    <property type="match status" value="1"/>
</dbReference>
<dbReference type="GO" id="GO:0022857">
    <property type="term" value="F:transmembrane transporter activity"/>
    <property type="evidence" value="ECO:0007669"/>
    <property type="project" value="TreeGrafter"/>
</dbReference>
<keyword evidence="5 8" id="KW-0067">ATP-binding</keyword>
<comment type="subcellular location">
    <subcellularLocation>
        <location evidence="8">Cell inner membrane</location>
        <topology evidence="8">Peripheral membrane protein</topology>
    </subcellularLocation>
</comment>
<reference evidence="10 11" key="1">
    <citation type="submission" date="2017-03" db="EMBL/GenBank/DDBJ databases">
        <authorList>
            <person name="Afonso C.L."/>
            <person name="Miller P.J."/>
            <person name="Scott M.A."/>
            <person name="Spackman E."/>
            <person name="Goraichik I."/>
            <person name="Dimitrov K.M."/>
            <person name="Suarez D.L."/>
            <person name="Swayne D.E."/>
        </authorList>
    </citation>
    <scope>NUCLEOTIDE SEQUENCE [LARGE SCALE GENOMIC DNA]</scope>
    <source>
        <strain evidence="10">SB41UT1</strain>
    </source>
</reference>
<evidence type="ECO:0000256" key="6">
    <source>
        <dbReference type="ARBA" id="ARBA00022967"/>
    </source>
</evidence>
<organism evidence="10 11">
    <name type="scientific">Parendozoicomonas haliclonae</name>
    <dbReference type="NCBI Taxonomy" id="1960125"/>
    <lineage>
        <taxon>Bacteria</taxon>
        <taxon>Pseudomonadati</taxon>
        <taxon>Pseudomonadota</taxon>
        <taxon>Gammaproteobacteria</taxon>
        <taxon>Oceanospirillales</taxon>
        <taxon>Endozoicomonadaceae</taxon>
        <taxon>Parendozoicomonas</taxon>
    </lineage>
</organism>
<keyword evidence="2 8" id="KW-1003">Cell membrane</keyword>
<evidence type="ECO:0000256" key="8">
    <source>
        <dbReference type="RuleBase" id="RU367068"/>
    </source>
</evidence>
<dbReference type="InterPro" id="IPR003593">
    <property type="entry name" value="AAA+_ATPase"/>
</dbReference>
<evidence type="ECO:0000256" key="1">
    <source>
        <dbReference type="ARBA" id="ARBA00022448"/>
    </source>
</evidence>
<dbReference type="PANTHER" id="PTHR24220">
    <property type="entry name" value="IMPORT ATP-BINDING PROTEIN"/>
    <property type="match status" value="1"/>
</dbReference>
<dbReference type="OrthoDB" id="9801477at2"/>
<dbReference type="InterPro" id="IPR003439">
    <property type="entry name" value="ABC_transporter-like_ATP-bd"/>
</dbReference>
<evidence type="ECO:0000256" key="4">
    <source>
        <dbReference type="ARBA" id="ARBA00022741"/>
    </source>
</evidence>
<dbReference type="EMBL" id="FWPT01000007">
    <property type="protein sequence ID" value="SMA49208.1"/>
    <property type="molecule type" value="Genomic_DNA"/>
</dbReference>
<dbReference type="GO" id="GO:0005886">
    <property type="term" value="C:plasma membrane"/>
    <property type="evidence" value="ECO:0007669"/>
    <property type="project" value="UniProtKB-SubCell"/>
</dbReference>
<protein>
    <recommendedName>
        <fullName evidence="8">Lipoprotein-releasing system ATP-binding protein LolD</fullName>
        <ecNumber evidence="8">7.6.2.-</ecNumber>
    </recommendedName>
</protein>
<dbReference type="SMART" id="SM00382">
    <property type="entry name" value="AAA"/>
    <property type="match status" value="1"/>
</dbReference>
<comment type="similarity">
    <text evidence="8">Belongs to the ABC transporter superfamily. Lipoprotein translocase (TC 3.A.1.125) family.</text>
</comment>
<comment type="function">
    <text evidence="8">Part of the ABC transporter complex LolCDE involved in the translocation of mature outer membrane-directed lipoproteins, from the inner membrane to the periplasmic chaperone, LolA. Responsible for the formation of the LolA-lipoprotein complex in an ATP-dependent manner.</text>
</comment>